<protein>
    <submittedName>
        <fullName evidence="2">Acetyltransferase (GNAT) family protein</fullName>
    </submittedName>
</protein>
<evidence type="ECO:0000313" key="2">
    <source>
        <dbReference type="EMBL" id="VFK36418.1"/>
    </source>
</evidence>
<feature type="domain" description="N-acetyltransferase" evidence="1">
    <location>
        <begin position="19"/>
        <end position="195"/>
    </location>
</feature>
<dbReference type="PROSITE" id="PS51186">
    <property type="entry name" value="GNAT"/>
    <property type="match status" value="1"/>
</dbReference>
<dbReference type="AlphaFoldDB" id="A0A450Y4E7"/>
<name>A0A450Y4E7_9GAMM</name>
<dbReference type="Gene3D" id="3.40.630.30">
    <property type="match status" value="1"/>
</dbReference>
<gene>
    <name evidence="3" type="ORF">BECKSD772E_GA0070983_100180</name>
    <name evidence="2" type="ORF">BECKSD772F_GA0070984_100181</name>
</gene>
<reference evidence="2" key="1">
    <citation type="submission" date="2019-02" db="EMBL/GenBank/DDBJ databases">
        <authorList>
            <person name="Gruber-Vodicka R. H."/>
            <person name="Seah K. B. B."/>
        </authorList>
    </citation>
    <scope>NUCLEOTIDE SEQUENCE</scope>
    <source>
        <strain evidence="3">BECK_S1320</strain>
        <strain evidence="2">BECK_S1321</strain>
    </source>
</reference>
<dbReference type="InterPro" id="IPR016181">
    <property type="entry name" value="Acyl_CoA_acyltransferase"/>
</dbReference>
<keyword evidence="2" id="KW-0808">Transferase</keyword>
<sequence>MHIEKSFGLITQQGDHHECKIINLDYSNLQEIYEIEMRAFKELDGQYIKKNMTFIGTCLATECSVGIITKGEFIAIVTVNIEQIDNGERASILGFNGKWPALIGFIEGVYIFPKFRQCGLISILYLEAIQLLEKKKIKHIYSAIDPRNYVNIIAMMRSKFILQNLYHSNINGDLRYLMKFYPKEQFVTDMQKHISIDDHDAQRIYFKKGYVGIKLVGKDMEPHKTFGKYGEMKKPVTYMILMRKLTVPNAYEKSFHRPGK</sequence>
<accession>A0A450Y4E7</accession>
<organism evidence="2">
    <name type="scientific">Candidatus Kentrum sp. SD</name>
    <dbReference type="NCBI Taxonomy" id="2126332"/>
    <lineage>
        <taxon>Bacteria</taxon>
        <taxon>Pseudomonadati</taxon>
        <taxon>Pseudomonadota</taxon>
        <taxon>Gammaproteobacteria</taxon>
        <taxon>Candidatus Kentrum</taxon>
    </lineage>
</organism>
<proteinExistence type="predicted"/>
<dbReference type="EMBL" id="CAADFR010000001">
    <property type="protein sequence ID" value="VFK36418.1"/>
    <property type="molecule type" value="Genomic_DNA"/>
</dbReference>
<evidence type="ECO:0000259" key="1">
    <source>
        <dbReference type="PROSITE" id="PS51186"/>
    </source>
</evidence>
<dbReference type="Pfam" id="PF00583">
    <property type="entry name" value="Acetyltransf_1"/>
    <property type="match status" value="1"/>
</dbReference>
<dbReference type="EMBL" id="CAADFU010000001">
    <property type="protein sequence ID" value="VFK38688.1"/>
    <property type="molecule type" value="Genomic_DNA"/>
</dbReference>
<dbReference type="GO" id="GO:0016747">
    <property type="term" value="F:acyltransferase activity, transferring groups other than amino-acyl groups"/>
    <property type="evidence" value="ECO:0007669"/>
    <property type="project" value="InterPro"/>
</dbReference>
<dbReference type="SUPFAM" id="SSF55729">
    <property type="entry name" value="Acyl-CoA N-acyltransferases (Nat)"/>
    <property type="match status" value="1"/>
</dbReference>
<evidence type="ECO:0000313" key="3">
    <source>
        <dbReference type="EMBL" id="VFK38688.1"/>
    </source>
</evidence>
<dbReference type="InterPro" id="IPR000182">
    <property type="entry name" value="GNAT_dom"/>
</dbReference>